<reference evidence="3 4" key="1">
    <citation type="submission" date="2023-06" db="EMBL/GenBank/DDBJ databases">
        <authorList>
            <person name="Feng G."/>
            <person name="Li J."/>
            <person name="Zhu H."/>
        </authorList>
    </citation>
    <scope>NUCLEOTIDE SEQUENCE [LARGE SCALE GENOMIC DNA]</scope>
    <source>
        <strain evidence="3 4">RHCKG28</strain>
    </source>
</reference>
<name>A0ABT7TQT8_9MICO</name>
<accession>A0ABT7TQT8</accession>
<feature type="transmembrane region" description="Helical" evidence="1">
    <location>
        <begin position="247"/>
        <end position="272"/>
    </location>
</feature>
<dbReference type="GO" id="GO:0016746">
    <property type="term" value="F:acyltransferase activity"/>
    <property type="evidence" value="ECO:0007669"/>
    <property type="project" value="UniProtKB-KW"/>
</dbReference>
<organism evidence="3 4">
    <name type="scientific">Curtobacterium caseinilyticum</name>
    <dbReference type="NCBI Taxonomy" id="3055137"/>
    <lineage>
        <taxon>Bacteria</taxon>
        <taxon>Bacillati</taxon>
        <taxon>Actinomycetota</taxon>
        <taxon>Actinomycetes</taxon>
        <taxon>Micrococcales</taxon>
        <taxon>Microbacteriaceae</taxon>
        <taxon>Curtobacterium</taxon>
    </lineage>
</organism>
<feature type="transmembrane region" description="Helical" evidence="1">
    <location>
        <begin position="310"/>
        <end position="331"/>
    </location>
</feature>
<keyword evidence="3" id="KW-0012">Acyltransferase</keyword>
<feature type="transmembrane region" description="Helical" evidence="1">
    <location>
        <begin position="220"/>
        <end position="241"/>
    </location>
</feature>
<evidence type="ECO:0000313" key="3">
    <source>
        <dbReference type="EMBL" id="MDM7891955.1"/>
    </source>
</evidence>
<dbReference type="EC" id="2.3.-.-" evidence="3"/>
<dbReference type="PANTHER" id="PTHR23028:SF53">
    <property type="entry name" value="ACYL_TRANSF_3 DOMAIN-CONTAINING PROTEIN"/>
    <property type="match status" value="1"/>
</dbReference>
<evidence type="ECO:0000313" key="4">
    <source>
        <dbReference type="Proteomes" id="UP001236404"/>
    </source>
</evidence>
<feature type="domain" description="Acyltransferase 3" evidence="2">
    <location>
        <begin position="11"/>
        <end position="330"/>
    </location>
</feature>
<evidence type="ECO:0000256" key="1">
    <source>
        <dbReference type="SAM" id="Phobius"/>
    </source>
</evidence>
<dbReference type="InterPro" id="IPR002656">
    <property type="entry name" value="Acyl_transf_3_dom"/>
</dbReference>
<dbReference type="RefSeq" id="WP_289473697.1">
    <property type="nucleotide sequence ID" value="NZ_JAUCMN010000006.1"/>
</dbReference>
<feature type="transmembrane region" description="Helical" evidence="1">
    <location>
        <begin position="77"/>
        <end position="98"/>
    </location>
</feature>
<keyword evidence="1" id="KW-1133">Transmembrane helix</keyword>
<sequence>MRSGGTSLRIDGLDALRGLAIALVLLRHSWPQVAGTGGVVGVVIFFTLSGYLITSLLDRDVRSFGRVRYGRFYRNRALRLIPALLLLLVGVTVVTVVWNPLDDRSGLVRALVVGITYTANLPFDHGSATVEHLWTLATEEQFYIVWPIVLALAVRFRKERAALTASVIVVVAALVCTIALTYPGVTGIYSLPTSWCVAMLIGAAAFYAKGKLNRAMPVGARRTTWIASIALALLLVVSFLPEMKDSPLLYLVVGPSVSVASIPLIVVAAEWRSLPRIWLAPSKWLGKISYAAYLWNWPIVLWLGPQPLTAPLAVSGVALTVLAATASWWLVERPAQSLRKIWDQPSARPVEQNRAIS</sequence>
<feature type="transmembrane region" description="Helical" evidence="1">
    <location>
        <begin position="188"/>
        <end position="208"/>
    </location>
</feature>
<dbReference type="InterPro" id="IPR050879">
    <property type="entry name" value="Acyltransferase_3"/>
</dbReference>
<dbReference type="Pfam" id="PF01757">
    <property type="entry name" value="Acyl_transf_3"/>
    <property type="match status" value="1"/>
</dbReference>
<dbReference type="PANTHER" id="PTHR23028">
    <property type="entry name" value="ACETYLTRANSFERASE"/>
    <property type="match status" value="1"/>
</dbReference>
<keyword evidence="1" id="KW-0472">Membrane</keyword>
<feature type="transmembrane region" description="Helical" evidence="1">
    <location>
        <begin position="161"/>
        <end position="182"/>
    </location>
</feature>
<feature type="transmembrane region" description="Helical" evidence="1">
    <location>
        <begin position="284"/>
        <end position="304"/>
    </location>
</feature>
<feature type="transmembrane region" description="Helical" evidence="1">
    <location>
        <begin position="133"/>
        <end position="154"/>
    </location>
</feature>
<keyword evidence="1" id="KW-0812">Transmembrane</keyword>
<comment type="caution">
    <text evidence="3">The sequence shown here is derived from an EMBL/GenBank/DDBJ whole genome shotgun (WGS) entry which is preliminary data.</text>
</comment>
<dbReference type="EMBL" id="JAUCMN010000006">
    <property type="protein sequence ID" value="MDM7891955.1"/>
    <property type="molecule type" value="Genomic_DNA"/>
</dbReference>
<dbReference type="Proteomes" id="UP001236404">
    <property type="component" value="Unassembled WGS sequence"/>
</dbReference>
<protein>
    <submittedName>
        <fullName evidence="3">Acyltransferase</fullName>
        <ecNumber evidence="3">2.3.-.-</ecNumber>
    </submittedName>
</protein>
<keyword evidence="4" id="KW-1185">Reference proteome</keyword>
<gene>
    <name evidence="3" type="ORF">QUG93_09685</name>
</gene>
<keyword evidence="3" id="KW-0808">Transferase</keyword>
<proteinExistence type="predicted"/>
<evidence type="ECO:0000259" key="2">
    <source>
        <dbReference type="Pfam" id="PF01757"/>
    </source>
</evidence>
<feature type="transmembrane region" description="Helical" evidence="1">
    <location>
        <begin position="36"/>
        <end position="57"/>
    </location>
</feature>